<feature type="signal peptide" evidence="2">
    <location>
        <begin position="1"/>
        <end position="19"/>
    </location>
</feature>
<dbReference type="InterPro" id="IPR026444">
    <property type="entry name" value="Secre_tail"/>
</dbReference>
<gene>
    <name evidence="4" type="ORF">DFQ06_4000</name>
</gene>
<evidence type="ECO:0000256" key="1">
    <source>
        <dbReference type="ARBA" id="ARBA00022729"/>
    </source>
</evidence>
<proteinExistence type="predicted"/>
<dbReference type="InterPro" id="IPR032675">
    <property type="entry name" value="LRR_dom_sf"/>
</dbReference>
<evidence type="ECO:0000313" key="5">
    <source>
        <dbReference type="Proteomes" id="UP000294824"/>
    </source>
</evidence>
<dbReference type="InterPro" id="IPR026906">
    <property type="entry name" value="LRR_5"/>
</dbReference>
<protein>
    <submittedName>
        <fullName evidence="4">Putative secreted protein (Por secretion system target)</fullName>
    </submittedName>
</protein>
<accession>A0A4R8M4J6</accession>
<dbReference type="PANTHER" id="PTHR45661">
    <property type="entry name" value="SURFACE ANTIGEN"/>
    <property type="match status" value="1"/>
</dbReference>
<dbReference type="NCBIfam" id="TIGR04183">
    <property type="entry name" value="Por_Secre_tail"/>
    <property type="match status" value="1"/>
</dbReference>
<dbReference type="Gene3D" id="3.40.50.12480">
    <property type="match status" value="1"/>
</dbReference>
<keyword evidence="1 2" id="KW-0732">Signal</keyword>
<dbReference type="EMBL" id="SORL01000015">
    <property type="protein sequence ID" value="TDY59648.1"/>
    <property type="molecule type" value="Genomic_DNA"/>
</dbReference>
<sequence length="412" mass="43645">MKKTLLLFITLLSITFTYAQTEGATFTAGDYTYEVTATTTEVKVIGYTVTNLNIPATVTDGTYNYNVTLLPSGVFNTDTNITSITSTAAVAIGLQAFNACSGLETVNLPNAISIGNSAFLNCSALTTVDISGVTGTLGNNTFKNCSALTTLNVSGATIAGNNTFENTGTLTNADFSSLVSLGAQTFRKTAAVALSFPALTHVGNASDPTSGLVFWQASNLKTIDFPLVEVINTGAFNSCTSLESITFPATLTSLTENNYNMFKGCTSLANIIVEYTTFIPLGYNPDGASVNTSIFADVFGATLTIPSSVNATDYTTGDVWKDFGAPVLNVNTHEAAQGWDFYPNPAKDVVTIQNTQSQHADITVFDLNGRILLNKTINNVQSEINLSSLNTGIYLFQVKTDAGAFVKRIAKQ</sequence>
<dbReference type="Pfam" id="PF13306">
    <property type="entry name" value="LRR_5"/>
    <property type="match status" value="2"/>
</dbReference>
<feature type="chain" id="PRO_5020287540" evidence="2">
    <location>
        <begin position="20"/>
        <end position="412"/>
    </location>
</feature>
<dbReference type="Proteomes" id="UP000294824">
    <property type="component" value="Unassembled WGS sequence"/>
</dbReference>
<evidence type="ECO:0000256" key="2">
    <source>
        <dbReference type="SAM" id="SignalP"/>
    </source>
</evidence>
<comment type="caution">
    <text evidence="4">The sequence shown here is derived from an EMBL/GenBank/DDBJ whole genome shotgun (WGS) entry which is preliminary data.</text>
</comment>
<dbReference type="AlphaFoldDB" id="A0A4R8M4J6"/>
<dbReference type="SUPFAM" id="SSF52058">
    <property type="entry name" value="L domain-like"/>
    <property type="match status" value="1"/>
</dbReference>
<evidence type="ECO:0000313" key="4">
    <source>
        <dbReference type="EMBL" id="TDY59648.1"/>
    </source>
</evidence>
<reference evidence="4 5" key="1">
    <citation type="submission" date="2019-03" db="EMBL/GenBank/DDBJ databases">
        <title>Genomic Encyclopedia of Type Strains, Phase III (KMG-III): the genomes of soil and plant-associated and newly described type strains.</title>
        <authorList>
            <person name="Whitman W."/>
        </authorList>
    </citation>
    <scope>NUCLEOTIDE SEQUENCE [LARGE SCALE GENOMIC DNA]</scope>
    <source>
        <strain evidence="4 5">CECT 8301</strain>
    </source>
</reference>
<organism evidence="4 5">
    <name type="scientific">Algibacter lectus</name>
    <dbReference type="NCBI Taxonomy" id="221126"/>
    <lineage>
        <taxon>Bacteria</taxon>
        <taxon>Pseudomonadati</taxon>
        <taxon>Bacteroidota</taxon>
        <taxon>Flavobacteriia</taxon>
        <taxon>Flavobacteriales</taxon>
        <taxon>Flavobacteriaceae</taxon>
        <taxon>Algibacter</taxon>
    </lineage>
</organism>
<dbReference type="Pfam" id="PF18962">
    <property type="entry name" value="Por_Secre_tail"/>
    <property type="match status" value="1"/>
</dbReference>
<dbReference type="InterPro" id="IPR053139">
    <property type="entry name" value="Surface_bspA-like"/>
</dbReference>
<dbReference type="RefSeq" id="WP_133969460.1">
    <property type="nucleotide sequence ID" value="NZ_SORL01000015.1"/>
</dbReference>
<feature type="domain" description="Secretion system C-terminal sorting" evidence="3">
    <location>
        <begin position="342"/>
        <end position="409"/>
    </location>
</feature>
<name>A0A4R8M4J6_9FLAO</name>
<evidence type="ECO:0000259" key="3">
    <source>
        <dbReference type="Pfam" id="PF18962"/>
    </source>
</evidence>
<dbReference type="Gene3D" id="3.80.10.10">
    <property type="entry name" value="Ribonuclease Inhibitor"/>
    <property type="match status" value="1"/>
</dbReference>
<dbReference type="PANTHER" id="PTHR45661:SF3">
    <property type="entry name" value="IG-LIKE DOMAIN-CONTAINING PROTEIN"/>
    <property type="match status" value="1"/>
</dbReference>
<keyword evidence="5" id="KW-1185">Reference proteome</keyword>